<comment type="caution">
    <text evidence="2">The sequence shown here is derived from an EMBL/GenBank/DDBJ whole genome shotgun (WGS) entry which is preliminary data.</text>
</comment>
<proteinExistence type="predicted"/>
<gene>
    <name evidence="2" type="ORF">AAFF_G00056280</name>
</gene>
<feature type="compositionally biased region" description="Basic and acidic residues" evidence="1">
    <location>
        <begin position="18"/>
        <end position="27"/>
    </location>
</feature>
<accession>A0AAD7WFC5</accession>
<organism evidence="2 3">
    <name type="scientific">Aldrovandia affinis</name>
    <dbReference type="NCBI Taxonomy" id="143900"/>
    <lineage>
        <taxon>Eukaryota</taxon>
        <taxon>Metazoa</taxon>
        <taxon>Chordata</taxon>
        <taxon>Craniata</taxon>
        <taxon>Vertebrata</taxon>
        <taxon>Euteleostomi</taxon>
        <taxon>Actinopterygii</taxon>
        <taxon>Neopterygii</taxon>
        <taxon>Teleostei</taxon>
        <taxon>Notacanthiformes</taxon>
        <taxon>Halosauridae</taxon>
        <taxon>Aldrovandia</taxon>
    </lineage>
</organism>
<dbReference type="Proteomes" id="UP001221898">
    <property type="component" value="Unassembled WGS sequence"/>
</dbReference>
<protein>
    <submittedName>
        <fullName evidence="2">Uncharacterized protein</fullName>
    </submittedName>
</protein>
<name>A0AAD7WFC5_9TELE</name>
<sequence>MPVNPPPHDGCSLASPSSKERQTRSEQDLTGALSGRMAARVRRCAERSAVRSSVLPVTSDPESVFTQGDCAALLTCSVLKRLRAHWGKKCEPVAPRFASGAVNRFACRAR</sequence>
<keyword evidence="3" id="KW-1185">Reference proteome</keyword>
<feature type="region of interest" description="Disordered" evidence="1">
    <location>
        <begin position="1"/>
        <end position="35"/>
    </location>
</feature>
<evidence type="ECO:0000256" key="1">
    <source>
        <dbReference type="SAM" id="MobiDB-lite"/>
    </source>
</evidence>
<evidence type="ECO:0000313" key="3">
    <source>
        <dbReference type="Proteomes" id="UP001221898"/>
    </source>
</evidence>
<evidence type="ECO:0000313" key="2">
    <source>
        <dbReference type="EMBL" id="KAJ8393899.1"/>
    </source>
</evidence>
<dbReference type="EMBL" id="JAINUG010000132">
    <property type="protein sequence ID" value="KAJ8393899.1"/>
    <property type="molecule type" value="Genomic_DNA"/>
</dbReference>
<dbReference type="AlphaFoldDB" id="A0AAD7WFC5"/>
<reference evidence="2" key="1">
    <citation type="journal article" date="2023" name="Science">
        <title>Genome structures resolve the early diversification of teleost fishes.</title>
        <authorList>
            <person name="Parey E."/>
            <person name="Louis A."/>
            <person name="Montfort J."/>
            <person name="Bouchez O."/>
            <person name="Roques C."/>
            <person name="Iampietro C."/>
            <person name="Lluch J."/>
            <person name="Castinel A."/>
            <person name="Donnadieu C."/>
            <person name="Desvignes T."/>
            <person name="Floi Bucao C."/>
            <person name="Jouanno E."/>
            <person name="Wen M."/>
            <person name="Mejri S."/>
            <person name="Dirks R."/>
            <person name="Jansen H."/>
            <person name="Henkel C."/>
            <person name="Chen W.J."/>
            <person name="Zahm M."/>
            <person name="Cabau C."/>
            <person name="Klopp C."/>
            <person name="Thompson A.W."/>
            <person name="Robinson-Rechavi M."/>
            <person name="Braasch I."/>
            <person name="Lecointre G."/>
            <person name="Bobe J."/>
            <person name="Postlethwait J.H."/>
            <person name="Berthelot C."/>
            <person name="Roest Crollius H."/>
            <person name="Guiguen Y."/>
        </authorList>
    </citation>
    <scope>NUCLEOTIDE SEQUENCE</scope>
    <source>
        <strain evidence="2">NC1722</strain>
    </source>
</reference>